<accession>A0ABS1KMT6</accession>
<dbReference type="EMBL" id="JAERRB010000002">
    <property type="protein sequence ID" value="MBL0740756.1"/>
    <property type="molecule type" value="Genomic_DNA"/>
</dbReference>
<reference evidence="2 3" key="1">
    <citation type="submission" date="2021-01" db="EMBL/GenBank/DDBJ databases">
        <title>Chryseolinea sp. Jin1 Genome sequencing and assembly.</title>
        <authorList>
            <person name="Kim I."/>
        </authorList>
    </citation>
    <scope>NUCLEOTIDE SEQUENCE [LARGE SCALE GENOMIC DNA]</scope>
    <source>
        <strain evidence="2 3">Jin1</strain>
    </source>
</reference>
<feature type="transmembrane region" description="Helical" evidence="1">
    <location>
        <begin position="5"/>
        <end position="25"/>
    </location>
</feature>
<evidence type="ECO:0008006" key="4">
    <source>
        <dbReference type="Google" id="ProtNLM"/>
    </source>
</evidence>
<keyword evidence="1" id="KW-0472">Membrane</keyword>
<organism evidence="2 3">
    <name type="scientific">Chryseolinea lacunae</name>
    <dbReference type="NCBI Taxonomy" id="2801331"/>
    <lineage>
        <taxon>Bacteria</taxon>
        <taxon>Pseudomonadati</taxon>
        <taxon>Bacteroidota</taxon>
        <taxon>Cytophagia</taxon>
        <taxon>Cytophagales</taxon>
        <taxon>Fulvivirgaceae</taxon>
        <taxon>Chryseolinea</taxon>
    </lineage>
</organism>
<keyword evidence="1" id="KW-1133">Transmembrane helix</keyword>
<evidence type="ECO:0000256" key="1">
    <source>
        <dbReference type="SAM" id="Phobius"/>
    </source>
</evidence>
<feature type="transmembrane region" description="Helical" evidence="1">
    <location>
        <begin position="101"/>
        <end position="126"/>
    </location>
</feature>
<keyword evidence="3" id="KW-1185">Reference proteome</keyword>
<sequence>MAKKILMLPVLIVLACVIAGVYGMLHDQLTYTISPEYFTQYKFQQFQLIGVETHSPLPNPRIAVSLVGLLATWWTGIPIGLILGLVGLVHKSPRNIFRVTLKAFLITIVISFLTGLVGLSFAHFYLVKEPIDYYVALPPDNPADVRDFIKVGMMHNFSYAGGFIGMLVGIAFILNQRRKMKKKEPD</sequence>
<gene>
    <name evidence="2" type="ORF">JI741_05975</name>
</gene>
<proteinExistence type="predicted"/>
<name>A0ABS1KMT6_9BACT</name>
<comment type="caution">
    <text evidence="2">The sequence shown here is derived from an EMBL/GenBank/DDBJ whole genome shotgun (WGS) entry which is preliminary data.</text>
</comment>
<evidence type="ECO:0000313" key="3">
    <source>
        <dbReference type="Proteomes" id="UP000613030"/>
    </source>
</evidence>
<feature type="transmembrane region" description="Helical" evidence="1">
    <location>
        <begin position="62"/>
        <end position="89"/>
    </location>
</feature>
<dbReference type="Proteomes" id="UP000613030">
    <property type="component" value="Unassembled WGS sequence"/>
</dbReference>
<evidence type="ECO:0000313" key="2">
    <source>
        <dbReference type="EMBL" id="MBL0740756.1"/>
    </source>
</evidence>
<feature type="transmembrane region" description="Helical" evidence="1">
    <location>
        <begin position="157"/>
        <end position="174"/>
    </location>
</feature>
<keyword evidence="1" id="KW-0812">Transmembrane</keyword>
<dbReference type="RefSeq" id="WP_202008139.1">
    <property type="nucleotide sequence ID" value="NZ_JAERRB010000002.1"/>
</dbReference>
<dbReference type="PROSITE" id="PS51257">
    <property type="entry name" value="PROKAR_LIPOPROTEIN"/>
    <property type="match status" value="1"/>
</dbReference>
<protein>
    <recommendedName>
        <fullName evidence="4">Signal peptide-containing protein</fullName>
    </recommendedName>
</protein>